<dbReference type="AlphaFoldDB" id="A0A4R6KU05"/>
<dbReference type="InterPro" id="IPR053140">
    <property type="entry name" value="GDSL_Rv0518-like"/>
</dbReference>
<evidence type="ECO:0000313" key="2">
    <source>
        <dbReference type="EMBL" id="TDO54547.1"/>
    </source>
</evidence>
<accession>A0A4R6KU05</accession>
<dbReference type="InterPro" id="IPR036514">
    <property type="entry name" value="SGNH_hydro_sf"/>
</dbReference>
<reference evidence="2 3" key="1">
    <citation type="submission" date="2019-03" db="EMBL/GenBank/DDBJ databases">
        <title>Genomic Encyclopedia of Type Strains, Phase III (KMG-III): the genomes of soil and plant-associated and newly described type strains.</title>
        <authorList>
            <person name="Whitman W."/>
        </authorList>
    </citation>
    <scope>NUCLEOTIDE SEQUENCE [LARGE SCALE GENOMIC DNA]</scope>
    <source>
        <strain evidence="2 3">VKM Ac-2527</strain>
    </source>
</reference>
<dbReference type="InterPro" id="IPR013830">
    <property type="entry name" value="SGNH_hydro"/>
</dbReference>
<keyword evidence="3" id="KW-1185">Reference proteome</keyword>
<dbReference type="Pfam" id="PF13472">
    <property type="entry name" value="Lipase_GDSL_2"/>
    <property type="match status" value="1"/>
</dbReference>
<dbReference type="Proteomes" id="UP000295388">
    <property type="component" value="Unassembled WGS sequence"/>
</dbReference>
<dbReference type="PANTHER" id="PTHR43784">
    <property type="entry name" value="GDSL-LIKE LIPASE/ACYLHYDROLASE, PUTATIVE (AFU_ORTHOLOGUE AFUA_2G00820)-RELATED"/>
    <property type="match status" value="1"/>
</dbReference>
<dbReference type="PANTHER" id="PTHR43784:SF2">
    <property type="entry name" value="GDSL-LIKE LIPASE_ACYLHYDROLASE, PUTATIVE (AFU_ORTHOLOGUE AFUA_2G00820)-RELATED"/>
    <property type="match status" value="1"/>
</dbReference>
<dbReference type="CDD" id="cd01830">
    <property type="entry name" value="XynE_like"/>
    <property type="match status" value="1"/>
</dbReference>
<dbReference type="EMBL" id="SNWQ01000001">
    <property type="protein sequence ID" value="TDO54547.1"/>
    <property type="molecule type" value="Genomic_DNA"/>
</dbReference>
<evidence type="ECO:0000259" key="1">
    <source>
        <dbReference type="Pfam" id="PF13472"/>
    </source>
</evidence>
<proteinExistence type="predicted"/>
<name>A0A4R6KU05_9ACTN</name>
<comment type="caution">
    <text evidence="2">The sequence shown here is derived from an EMBL/GenBank/DDBJ whole genome shotgun (WGS) entry which is preliminary data.</text>
</comment>
<sequence length="416" mass="43816">MMLAESWLQSLVTAIAVIASSLPGTTAPEPAAQPEPTTAVVKTWVGSWGVSMTQASPSGLSATGVSNMTIRQVAHLSIGGSSIRVRLSNRFGTRPLVVGRVTVAPRKDSAAGTPNVELLRIVPVTFRGKPGVTIPAGADFVSDQIDVPVAEDSDVVISTYFPRATGPLTQHPAGYASAFMARGNQSGAGGAPYRKIPGMARFVVEGVDVRSDAVGSVVMFGDSITDGASSPVDRNQRYPDQLADLLLLQGFGTLNAGIGGNRLLSNGGVSGEAGLARFERDVIRRPGVKGVLILEGINDIRATRGSISATQLINAHRKLIARAHAAGLKAYGATLTPYWATSHYTVGGEIARQALNQWIRTSGEYDGFVDFEHAVRDPKQPLRLLPAYDSGDHLHPNAKGFTAMARAVDLLMLTSD</sequence>
<dbReference type="SUPFAM" id="SSF52266">
    <property type="entry name" value="SGNH hydrolase"/>
    <property type="match status" value="1"/>
</dbReference>
<feature type="domain" description="SGNH hydrolase-type esterase" evidence="1">
    <location>
        <begin position="220"/>
        <end position="400"/>
    </location>
</feature>
<protein>
    <submittedName>
        <fullName evidence="2">Lysophospholipase L1-like esterase</fullName>
    </submittedName>
</protein>
<dbReference type="Gene3D" id="3.40.50.1110">
    <property type="entry name" value="SGNH hydrolase"/>
    <property type="match status" value="1"/>
</dbReference>
<organism evidence="2 3">
    <name type="scientific">Kribbella caucasensis</name>
    <dbReference type="NCBI Taxonomy" id="2512215"/>
    <lineage>
        <taxon>Bacteria</taxon>
        <taxon>Bacillati</taxon>
        <taxon>Actinomycetota</taxon>
        <taxon>Actinomycetes</taxon>
        <taxon>Propionibacteriales</taxon>
        <taxon>Kribbellaceae</taxon>
        <taxon>Kribbella</taxon>
    </lineage>
</organism>
<evidence type="ECO:0000313" key="3">
    <source>
        <dbReference type="Proteomes" id="UP000295388"/>
    </source>
</evidence>
<gene>
    <name evidence="2" type="ORF">EV643_101336</name>
</gene>